<gene>
    <name evidence="2" type="ORF">COA71_09205</name>
</gene>
<feature type="domain" description="Transposase IS200-like" evidence="1">
    <location>
        <begin position="9"/>
        <end position="124"/>
    </location>
</feature>
<dbReference type="GO" id="GO:0003677">
    <property type="term" value="F:DNA binding"/>
    <property type="evidence" value="ECO:0007669"/>
    <property type="project" value="InterPro"/>
</dbReference>
<sequence>MPRKPRIFIPNQPLHLVVRGHSRQPIVARKCDYQTFVDYLRKASNKYSLQIHAWVLMTNHLHLLVTPNNAESLPRTMQWLGRNYARYFNLCYKRSGSIWEGRYKTSFIDTERYLLTCHCYIEMNPVRANMVELPEQYPWSSHRHNAFGKNDYLTTTHPILLAMSKNPEERINHYRNLFKEELSRKTLTQFRRGASKGKAVGNPEFILNIAKMERDRKETGVRVKLESYLQCN</sequence>
<dbReference type="SMART" id="SM01321">
    <property type="entry name" value="Y1_Tnp"/>
    <property type="match status" value="1"/>
</dbReference>
<name>A0A2A5CCV5_9GAMM</name>
<proteinExistence type="predicted"/>
<evidence type="ECO:0000313" key="2">
    <source>
        <dbReference type="EMBL" id="PCJ41206.1"/>
    </source>
</evidence>
<dbReference type="GO" id="GO:0004803">
    <property type="term" value="F:transposase activity"/>
    <property type="evidence" value="ECO:0007669"/>
    <property type="project" value="InterPro"/>
</dbReference>
<dbReference type="NCBIfam" id="NF047646">
    <property type="entry name" value="REP_Tyr_transpos"/>
    <property type="match status" value="1"/>
</dbReference>
<accession>A0A2A5CCV5</accession>
<comment type="caution">
    <text evidence="2">The sequence shown here is derived from an EMBL/GenBank/DDBJ whole genome shotgun (WGS) entry which is preliminary data.</text>
</comment>
<dbReference type="Pfam" id="PF01797">
    <property type="entry name" value="Y1_Tnp"/>
    <property type="match status" value="1"/>
</dbReference>
<dbReference type="InterPro" id="IPR002686">
    <property type="entry name" value="Transposase_17"/>
</dbReference>
<dbReference type="EMBL" id="NVWI01000006">
    <property type="protein sequence ID" value="PCJ41206.1"/>
    <property type="molecule type" value="Genomic_DNA"/>
</dbReference>
<dbReference type="AlphaFoldDB" id="A0A2A5CCV5"/>
<organism evidence="2 3">
    <name type="scientific">SAR86 cluster bacterium</name>
    <dbReference type="NCBI Taxonomy" id="2030880"/>
    <lineage>
        <taxon>Bacteria</taxon>
        <taxon>Pseudomonadati</taxon>
        <taxon>Pseudomonadota</taxon>
        <taxon>Gammaproteobacteria</taxon>
        <taxon>SAR86 cluster</taxon>
    </lineage>
</organism>
<dbReference type="InterPro" id="IPR036515">
    <property type="entry name" value="Transposase_17_sf"/>
</dbReference>
<dbReference type="PANTHER" id="PTHR34322:SF2">
    <property type="entry name" value="TRANSPOSASE IS200-LIKE DOMAIN-CONTAINING PROTEIN"/>
    <property type="match status" value="1"/>
</dbReference>
<dbReference type="GO" id="GO:0006313">
    <property type="term" value="P:DNA transposition"/>
    <property type="evidence" value="ECO:0007669"/>
    <property type="project" value="InterPro"/>
</dbReference>
<evidence type="ECO:0000313" key="3">
    <source>
        <dbReference type="Proteomes" id="UP000228987"/>
    </source>
</evidence>
<reference evidence="3" key="1">
    <citation type="submission" date="2017-08" db="EMBL/GenBank/DDBJ databases">
        <title>A dynamic microbial community with high functional redundancy inhabits the cold, oxic subseafloor aquifer.</title>
        <authorList>
            <person name="Tully B.J."/>
            <person name="Wheat C.G."/>
            <person name="Glazer B.T."/>
            <person name="Huber J.A."/>
        </authorList>
    </citation>
    <scope>NUCLEOTIDE SEQUENCE [LARGE SCALE GENOMIC DNA]</scope>
</reference>
<dbReference type="PANTHER" id="PTHR34322">
    <property type="entry name" value="TRANSPOSASE, Y1_TNP DOMAIN-CONTAINING"/>
    <property type="match status" value="1"/>
</dbReference>
<dbReference type="Gene3D" id="3.30.70.1290">
    <property type="entry name" value="Transposase IS200-like"/>
    <property type="match status" value="1"/>
</dbReference>
<protein>
    <submittedName>
        <fullName evidence="2">Transposase</fullName>
    </submittedName>
</protein>
<evidence type="ECO:0000259" key="1">
    <source>
        <dbReference type="SMART" id="SM01321"/>
    </source>
</evidence>
<dbReference type="Proteomes" id="UP000228987">
    <property type="component" value="Unassembled WGS sequence"/>
</dbReference>
<dbReference type="SUPFAM" id="SSF143422">
    <property type="entry name" value="Transposase IS200-like"/>
    <property type="match status" value="1"/>
</dbReference>